<organism evidence="3 4">
    <name type="scientific">Pseudomonas laurylsulfatiphila</name>
    <dbReference type="NCBI Taxonomy" id="2011015"/>
    <lineage>
        <taxon>Bacteria</taxon>
        <taxon>Pseudomonadati</taxon>
        <taxon>Pseudomonadota</taxon>
        <taxon>Gammaproteobacteria</taxon>
        <taxon>Pseudomonadales</taxon>
        <taxon>Pseudomonadaceae</taxon>
        <taxon>Pseudomonas</taxon>
    </lineage>
</organism>
<feature type="domain" description="VanZ-like" evidence="2">
    <location>
        <begin position="42"/>
        <end position="117"/>
    </location>
</feature>
<evidence type="ECO:0000313" key="4">
    <source>
        <dbReference type="Proteomes" id="UP000238541"/>
    </source>
</evidence>
<keyword evidence="1" id="KW-1133">Transmembrane helix</keyword>
<accession>A0A2S6FJX9</accession>
<keyword evidence="1" id="KW-0472">Membrane</keyword>
<protein>
    <recommendedName>
        <fullName evidence="2">VanZ-like domain-containing protein</fullName>
    </recommendedName>
</protein>
<comment type="caution">
    <text evidence="3">The sequence shown here is derived from an EMBL/GenBank/DDBJ whole genome shotgun (WGS) entry which is preliminary data.</text>
</comment>
<name>A0A2S6FJX9_9PSED</name>
<dbReference type="AlphaFoldDB" id="A0A2S6FJX9"/>
<evidence type="ECO:0000256" key="1">
    <source>
        <dbReference type="SAM" id="Phobius"/>
    </source>
</evidence>
<evidence type="ECO:0000259" key="2">
    <source>
        <dbReference type="Pfam" id="PF04892"/>
    </source>
</evidence>
<dbReference type="PANTHER" id="PTHR28008:SF1">
    <property type="entry name" value="DOMAIN PROTEIN, PUTATIVE (AFU_ORTHOLOGUE AFUA_3G10980)-RELATED"/>
    <property type="match status" value="1"/>
</dbReference>
<dbReference type="RefSeq" id="WP_104449705.1">
    <property type="nucleotide sequence ID" value="NZ_JBLZZR010000226.1"/>
</dbReference>
<evidence type="ECO:0000313" key="3">
    <source>
        <dbReference type="EMBL" id="PPK37764.1"/>
    </source>
</evidence>
<feature type="transmembrane region" description="Helical" evidence="1">
    <location>
        <begin position="70"/>
        <end position="86"/>
    </location>
</feature>
<dbReference type="Pfam" id="PF04892">
    <property type="entry name" value="VanZ"/>
    <property type="match status" value="1"/>
</dbReference>
<reference evidence="4" key="1">
    <citation type="submission" date="2017-06" db="EMBL/GenBank/DDBJ databases">
        <authorList>
            <person name="Furmanczyk E.M."/>
        </authorList>
    </citation>
    <scope>NUCLEOTIDE SEQUENCE [LARGE SCALE GENOMIC DNA]</scope>
    <source>
        <strain evidence="4">AP3_16</strain>
    </source>
</reference>
<dbReference type="EMBL" id="NIRS01000004">
    <property type="protein sequence ID" value="PPK37764.1"/>
    <property type="molecule type" value="Genomic_DNA"/>
</dbReference>
<keyword evidence="4" id="KW-1185">Reference proteome</keyword>
<feature type="transmembrane region" description="Helical" evidence="1">
    <location>
        <begin position="98"/>
        <end position="117"/>
    </location>
</feature>
<keyword evidence="1" id="KW-0812">Transmembrane</keyword>
<dbReference type="Proteomes" id="UP000238541">
    <property type="component" value="Unassembled WGS sequence"/>
</dbReference>
<feature type="transmembrane region" description="Helical" evidence="1">
    <location>
        <begin position="47"/>
        <end position="64"/>
    </location>
</feature>
<proteinExistence type="predicted"/>
<feature type="transmembrane region" description="Helical" evidence="1">
    <location>
        <begin position="15"/>
        <end position="35"/>
    </location>
</feature>
<dbReference type="PANTHER" id="PTHR28008">
    <property type="entry name" value="DOMAIN PROTEIN, PUTATIVE (AFU_ORTHOLOGUE AFUA_3G10980)-RELATED"/>
    <property type="match status" value="1"/>
</dbReference>
<dbReference type="NCBIfam" id="NF037970">
    <property type="entry name" value="vanZ_1"/>
    <property type="match status" value="1"/>
</dbReference>
<gene>
    <name evidence="3" type="ORF">CD175_16015</name>
</gene>
<sequence>MSSLLSGVTQLSQSIRTLFFISVSVVLLTAALRAQPIPEAFAQEDKLHHLVAFFALSFSCRLAFLRVKVHWIALGCLLTGILIEYAQGLMPLRTASPYDALANAVGVLIGLIAWRWIQPVKQSAEFPDT</sequence>
<dbReference type="InterPro" id="IPR006976">
    <property type="entry name" value="VanZ-like"/>
</dbReference>